<name>A0ABR2QHK1_9ROSI</name>
<organism evidence="1 2">
    <name type="scientific">Hibiscus sabdariffa</name>
    <name type="common">roselle</name>
    <dbReference type="NCBI Taxonomy" id="183260"/>
    <lineage>
        <taxon>Eukaryota</taxon>
        <taxon>Viridiplantae</taxon>
        <taxon>Streptophyta</taxon>
        <taxon>Embryophyta</taxon>
        <taxon>Tracheophyta</taxon>
        <taxon>Spermatophyta</taxon>
        <taxon>Magnoliopsida</taxon>
        <taxon>eudicotyledons</taxon>
        <taxon>Gunneridae</taxon>
        <taxon>Pentapetalae</taxon>
        <taxon>rosids</taxon>
        <taxon>malvids</taxon>
        <taxon>Malvales</taxon>
        <taxon>Malvaceae</taxon>
        <taxon>Malvoideae</taxon>
        <taxon>Hibiscus</taxon>
    </lineage>
</organism>
<dbReference type="EMBL" id="JBBPBN010000038">
    <property type="protein sequence ID" value="KAK8999979.1"/>
    <property type="molecule type" value="Genomic_DNA"/>
</dbReference>
<comment type="caution">
    <text evidence="1">The sequence shown here is derived from an EMBL/GenBank/DDBJ whole genome shotgun (WGS) entry which is preliminary data.</text>
</comment>
<evidence type="ECO:0000313" key="2">
    <source>
        <dbReference type="Proteomes" id="UP001396334"/>
    </source>
</evidence>
<proteinExistence type="predicted"/>
<evidence type="ECO:0000313" key="1">
    <source>
        <dbReference type="EMBL" id="KAK8999979.1"/>
    </source>
</evidence>
<reference evidence="1 2" key="1">
    <citation type="journal article" date="2024" name="G3 (Bethesda)">
        <title>Genome assembly of Hibiscus sabdariffa L. provides insights into metabolisms of medicinal natural products.</title>
        <authorList>
            <person name="Kim T."/>
        </authorList>
    </citation>
    <scope>NUCLEOTIDE SEQUENCE [LARGE SCALE GENOMIC DNA]</scope>
    <source>
        <strain evidence="1">TK-2024</strain>
        <tissue evidence="1">Old leaves</tissue>
    </source>
</reference>
<accession>A0ABR2QHK1</accession>
<keyword evidence="2" id="KW-1185">Reference proteome</keyword>
<sequence length="83" mass="8860">MASRALTARGWPKIESSATTVPRRSVVLLRAASFLVVCYRRSVLSDPFGTASTVLASRPQPNRAALDASSLDGTLESTNLSRP</sequence>
<protein>
    <submittedName>
        <fullName evidence="1">Uncharacterized protein</fullName>
    </submittedName>
</protein>
<dbReference type="Proteomes" id="UP001396334">
    <property type="component" value="Unassembled WGS sequence"/>
</dbReference>
<gene>
    <name evidence="1" type="ORF">V6N11_082117</name>
</gene>